<dbReference type="Gene3D" id="3.90.230.10">
    <property type="entry name" value="Creatinase/methionine aminopeptidase superfamily"/>
    <property type="match status" value="1"/>
</dbReference>
<evidence type="ECO:0000313" key="12">
    <source>
        <dbReference type="EMBL" id="GMM50234.1"/>
    </source>
</evidence>
<feature type="binding site" evidence="8">
    <location>
        <position position="271"/>
    </location>
    <ligand>
        <name>Zn(2+)</name>
        <dbReference type="ChEBI" id="CHEBI:29105"/>
        <label>4</label>
        <note>catalytic</note>
    </ligand>
</feature>
<dbReference type="AlphaFoldDB" id="A0AAV5RFH1"/>
<dbReference type="PANTHER" id="PTHR43330:SF7">
    <property type="entry name" value="METHIONINE AMINOPEPTIDASE 1"/>
    <property type="match status" value="1"/>
</dbReference>
<dbReference type="GO" id="GO:0004239">
    <property type="term" value="F:initiator methionyl aminopeptidase activity"/>
    <property type="evidence" value="ECO:0007669"/>
    <property type="project" value="UniProtKB-UniRule"/>
</dbReference>
<comment type="caution">
    <text evidence="12">The sequence shown here is derived from an EMBL/GenBank/DDBJ whole genome shotgun (WGS) entry which is preliminary data.</text>
</comment>
<keyword evidence="3 8" id="KW-0645">Protease</keyword>
<dbReference type="SUPFAM" id="SSF55920">
    <property type="entry name" value="Creatinase/aminopeptidase"/>
    <property type="match status" value="1"/>
</dbReference>
<keyword evidence="13" id="KW-1185">Reference proteome</keyword>
<keyword evidence="1 8" id="KW-0031">Aminopeptidase</keyword>
<organism evidence="12 13">
    <name type="scientific">Starmerella bacillaris</name>
    <name type="common">Yeast</name>
    <name type="synonym">Candida zemplinina</name>
    <dbReference type="NCBI Taxonomy" id="1247836"/>
    <lineage>
        <taxon>Eukaryota</taxon>
        <taxon>Fungi</taxon>
        <taxon>Dikarya</taxon>
        <taxon>Ascomycota</taxon>
        <taxon>Saccharomycotina</taxon>
        <taxon>Dipodascomycetes</taxon>
        <taxon>Dipodascales</taxon>
        <taxon>Trichomonascaceae</taxon>
        <taxon>Starmerella</taxon>
    </lineage>
</organism>
<dbReference type="InterPro" id="IPR031615">
    <property type="entry name" value="Zfn-C6H2"/>
</dbReference>
<proteinExistence type="inferred from homology"/>
<dbReference type="Pfam" id="PF00557">
    <property type="entry name" value="Peptidase_M24"/>
    <property type="match status" value="1"/>
</dbReference>
<dbReference type="EMBL" id="BTGC01000003">
    <property type="protein sequence ID" value="GMM50234.1"/>
    <property type="molecule type" value="Genomic_DNA"/>
</dbReference>
<comment type="subcellular location">
    <subcellularLocation>
        <location evidence="8">Cytoplasm</location>
    </subcellularLocation>
</comment>
<dbReference type="InterPro" id="IPR000994">
    <property type="entry name" value="Pept_M24"/>
</dbReference>
<evidence type="ECO:0000313" key="13">
    <source>
        <dbReference type="Proteomes" id="UP001362899"/>
    </source>
</evidence>
<feature type="binding site" evidence="8">
    <location>
        <position position="335"/>
    </location>
    <ligand>
        <name>Zn(2+)</name>
        <dbReference type="ChEBI" id="CHEBI:29105"/>
        <label>3</label>
    </ligand>
</feature>
<dbReference type="NCBIfam" id="TIGR00500">
    <property type="entry name" value="met_pdase_I"/>
    <property type="match status" value="1"/>
</dbReference>
<dbReference type="PANTHER" id="PTHR43330">
    <property type="entry name" value="METHIONINE AMINOPEPTIDASE"/>
    <property type="match status" value="1"/>
</dbReference>
<feature type="binding site" evidence="8">
    <location>
        <position position="178"/>
    </location>
    <ligand>
        <name>a protein</name>
        <dbReference type="ChEBI" id="CHEBI:16541"/>
    </ligand>
    <ligandPart>
        <name>N-terminal L-methionine residue</name>
        <dbReference type="ChEBI" id="CHEBI:64731"/>
    </ligandPart>
</feature>
<sequence>MSCSGQDCANEAGTLKCPTCLKFGIDSVYCSQTCFKRNWSKHKSVHPQESGKVYDPFPALVYTGSVRAVYPLSPRRLVKAGIVCPDYAEDGEPTEEIEAKSGIEICDAETIEKIRNTSRLAREVIDIAGRAVKPGITTDEIDRIVHEACMERGAYPSPLNYYFFPKSVCTSVNEVICHGIPDQRPLEDGDIVNIDVTLYKDGVHSDMNHTYYVGSASKNPDVVRLVEGTRRSLDAAIALVKPGCLIRSLGNEIERVAKEYNLSVVRSYTGHGVGKLFHSDPNVPHYANNKAVGVCQPGMVFTIEPMLCLGTYRDSRWPDNWTAVTKDGKYSAQFEHTLLVTETGVEVLTRRNKRSPGGPIDIPKKK</sequence>
<feature type="binding site" evidence="8">
    <location>
        <position position="278"/>
    </location>
    <ligand>
        <name>a protein</name>
        <dbReference type="ChEBI" id="CHEBI:16541"/>
    </ligand>
    <ligandPart>
        <name>N-terminal L-methionine residue</name>
        <dbReference type="ChEBI" id="CHEBI:64731"/>
    </ligandPart>
</feature>
<evidence type="ECO:0000256" key="1">
    <source>
        <dbReference type="ARBA" id="ARBA00022438"/>
    </source>
</evidence>
<dbReference type="GO" id="GO:0070006">
    <property type="term" value="F:metalloaminopeptidase activity"/>
    <property type="evidence" value="ECO:0007669"/>
    <property type="project" value="UniProtKB-UniRule"/>
</dbReference>
<evidence type="ECO:0000256" key="7">
    <source>
        <dbReference type="ARBA" id="ARBA00022833"/>
    </source>
</evidence>
<evidence type="ECO:0000256" key="8">
    <source>
        <dbReference type="HAMAP-Rule" id="MF_03174"/>
    </source>
</evidence>
<dbReference type="EC" id="3.4.11.18" evidence="10"/>
<evidence type="ECO:0000256" key="6">
    <source>
        <dbReference type="ARBA" id="ARBA00022801"/>
    </source>
</evidence>
<dbReference type="GO" id="GO:0005829">
    <property type="term" value="C:cytosol"/>
    <property type="evidence" value="ECO:0007669"/>
    <property type="project" value="TreeGrafter"/>
</dbReference>
<protein>
    <recommendedName>
        <fullName evidence="10">Methionine aminopeptidase</fullName>
        <ecNumber evidence="10">3.4.11.18</ecNumber>
    </recommendedName>
</protein>
<evidence type="ECO:0000256" key="5">
    <source>
        <dbReference type="ARBA" id="ARBA00022771"/>
    </source>
</evidence>
<comment type="catalytic activity">
    <reaction evidence="8 10">
        <text>Release of N-terminal amino acids, preferentially methionine, from peptides and arylamides.</text>
        <dbReference type="EC" id="3.4.11.18"/>
    </reaction>
</comment>
<keyword evidence="5 9" id="KW-0863">Zinc-finger</keyword>
<dbReference type="CDD" id="cd01086">
    <property type="entry name" value="MetAP1"/>
    <property type="match status" value="1"/>
</dbReference>
<dbReference type="Pfam" id="PF15801">
    <property type="entry name" value="zf-C6H2"/>
    <property type="match status" value="1"/>
</dbReference>
<dbReference type="GO" id="GO:0008270">
    <property type="term" value="F:zinc ion binding"/>
    <property type="evidence" value="ECO:0007669"/>
    <property type="project" value="UniProtKB-KW"/>
</dbReference>
<keyword evidence="4 8" id="KW-0479">Metal-binding</keyword>
<dbReference type="PRINTS" id="PR00599">
    <property type="entry name" value="MAPEPTIDASE"/>
</dbReference>
<keyword evidence="7" id="KW-0862">Zinc</keyword>
<dbReference type="PROSITE" id="PS52013">
    <property type="entry name" value="ZF_C6H2"/>
    <property type="match status" value="1"/>
</dbReference>
<dbReference type="Proteomes" id="UP001362899">
    <property type="component" value="Unassembled WGS sequence"/>
</dbReference>
<dbReference type="HAMAP" id="MF_01974">
    <property type="entry name" value="MetAP_1"/>
    <property type="match status" value="1"/>
</dbReference>
<keyword evidence="6 8" id="KW-0378">Hydrolase</keyword>
<gene>
    <name evidence="12" type="ORF">DASB73_011920</name>
</gene>
<feature type="binding site" evidence="8">
    <location>
        <position position="206"/>
    </location>
    <ligand>
        <name>Zn(2+)</name>
        <dbReference type="ChEBI" id="CHEBI:29105"/>
        <label>3</label>
    </ligand>
</feature>
<evidence type="ECO:0000256" key="4">
    <source>
        <dbReference type="ARBA" id="ARBA00022723"/>
    </source>
</evidence>
<comment type="function">
    <text evidence="8 10">Cotranslationally removes the N-terminal methionine from nascent proteins. The N-terminal methionine is often cleaved when the second residue in the primary sequence is small and uncharged (Met-Ala-, Cys, Gly, Pro, Ser, Thr, or Val).</text>
</comment>
<dbReference type="InterPro" id="IPR001714">
    <property type="entry name" value="Pept_M24_MAP"/>
</dbReference>
<dbReference type="InterPro" id="IPR036005">
    <property type="entry name" value="Creatinase/aminopeptidase-like"/>
</dbReference>
<dbReference type="PROSITE" id="PS00680">
    <property type="entry name" value="MAP_1"/>
    <property type="match status" value="1"/>
</dbReference>
<dbReference type="GO" id="GO:0006508">
    <property type="term" value="P:proteolysis"/>
    <property type="evidence" value="ECO:0007669"/>
    <property type="project" value="UniProtKB-KW"/>
</dbReference>
<feature type="domain" description="C6H2-type" evidence="11">
    <location>
        <begin position="1"/>
        <end position="53"/>
    </location>
</feature>
<reference evidence="12 13" key="1">
    <citation type="journal article" date="2023" name="Elife">
        <title>Identification of key yeast species and microbe-microbe interactions impacting larval growth of Drosophila in the wild.</title>
        <authorList>
            <person name="Mure A."/>
            <person name="Sugiura Y."/>
            <person name="Maeda R."/>
            <person name="Honda K."/>
            <person name="Sakurai N."/>
            <person name="Takahashi Y."/>
            <person name="Watada M."/>
            <person name="Katoh T."/>
            <person name="Gotoh A."/>
            <person name="Gotoh Y."/>
            <person name="Taniguchi I."/>
            <person name="Nakamura K."/>
            <person name="Hayashi T."/>
            <person name="Katayama T."/>
            <person name="Uemura T."/>
            <person name="Hattori Y."/>
        </authorList>
    </citation>
    <scope>NUCLEOTIDE SEQUENCE [LARGE SCALE GENOMIC DNA]</scope>
    <source>
        <strain evidence="12 13">SB-73</strain>
    </source>
</reference>
<accession>A0AAV5RFH1</accession>
<comment type="cofactor">
    <cofactor evidence="10">
        <name>Co(2+)</name>
        <dbReference type="ChEBI" id="CHEBI:48828"/>
    </cofactor>
    <cofactor evidence="10">
        <name>Zn(2+)</name>
        <dbReference type="ChEBI" id="CHEBI:29105"/>
    </cofactor>
    <cofactor evidence="10">
        <name>Mn(2+)</name>
        <dbReference type="ChEBI" id="CHEBI:29035"/>
    </cofactor>
    <cofactor evidence="10">
        <name>Fe(2+)</name>
        <dbReference type="ChEBI" id="CHEBI:29033"/>
    </cofactor>
    <text evidence="10">Binds 2 divalent metal cations per subunit. Has a high-affinity and a low affinity metal-binding site. The true nature of the physiological cofactor is under debate. The enzyme is active with cobalt, zinc, manganese or divalent iron ions.</text>
</comment>
<feature type="binding site" evidence="8">
    <location>
        <position position="304"/>
    </location>
    <ligand>
        <name>Zn(2+)</name>
        <dbReference type="ChEBI" id="CHEBI:29105"/>
        <label>4</label>
        <note>catalytic</note>
    </ligand>
</feature>
<evidence type="ECO:0000256" key="2">
    <source>
        <dbReference type="ARBA" id="ARBA00022490"/>
    </source>
</evidence>
<name>A0AAV5RFH1_STABA</name>
<feature type="binding site" evidence="8">
    <location>
        <position position="206"/>
    </location>
    <ligand>
        <name>Zn(2+)</name>
        <dbReference type="ChEBI" id="CHEBI:29105"/>
        <label>4</label>
        <note>catalytic</note>
    </ligand>
</feature>
<evidence type="ECO:0000256" key="3">
    <source>
        <dbReference type="ARBA" id="ARBA00022670"/>
    </source>
</evidence>
<comment type="similarity">
    <text evidence="8 9">Belongs to the peptidase M24A family. Methionine aminopeptidase type 1 subfamily.</text>
</comment>
<evidence type="ECO:0000259" key="11">
    <source>
        <dbReference type="PROSITE" id="PS52013"/>
    </source>
</evidence>
<keyword evidence="2 8" id="KW-0963">Cytoplasm</keyword>
<evidence type="ECO:0000256" key="10">
    <source>
        <dbReference type="RuleBase" id="RU003653"/>
    </source>
</evidence>
<dbReference type="InterPro" id="IPR002467">
    <property type="entry name" value="Pept_M24A_MAP1"/>
</dbReference>
<comment type="cofactor">
    <cofactor evidence="8">
        <name>Zn(2+)</name>
        <dbReference type="ChEBI" id="CHEBI:29105"/>
    </cofactor>
    <cofactor evidence="8">
        <name>Co(2+)</name>
        <dbReference type="ChEBI" id="CHEBI:48828"/>
    </cofactor>
    <cofactor evidence="8">
        <name>Mn(2+)</name>
        <dbReference type="ChEBI" id="CHEBI:29035"/>
    </cofactor>
    <cofactor evidence="8">
        <name>Fe(2+)</name>
        <dbReference type="ChEBI" id="CHEBI:29033"/>
    </cofactor>
    <text evidence="8">Binds 2 divalent metal cations per subunit. Has a high-affinity and a low affinity metal-binding site. The true nature of the physiological cofactor is under debate. The enzyme is active with zinc, cobalt, manganese or divalent iron ions. Has high activity with zinc; zinc cofactor is transferred into the active site region by the ZNG1 zinc chaperone.</text>
</comment>
<evidence type="ECO:0000256" key="9">
    <source>
        <dbReference type="PROSITE-ProRule" id="PRU01357"/>
    </source>
</evidence>
<feature type="binding site" evidence="8">
    <location>
        <position position="195"/>
    </location>
    <ligand>
        <name>Zn(2+)</name>
        <dbReference type="ChEBI" id="CHEBI:29105"/>
        <label>3</label>
    </ligand>
</feature>
<comment type="subunit">
    <text evidence="8">Associates with the 60S ribosomal subunit of the 80S translational complex.</text>
</comment>
<feature type="binding site" evidence="8">
    <location>
        <position position="335"/>
    </location>
    <ligand>
        <name>Zn(2+)</name>
        <dbReference type="ChEBI" id="CHEBI:29105"/>
        <label>4</label>
        <note>catalytic</note>
    </ligand>
</feature>